<comment type="pathway">
    <text evidence="1">Amino-acid degradation; L-proline degradation into L-glutamate; L-glutamate from L-proline: step 1/2.</text>
</comment>
<dbReference type="GO" id="GO:0004657">
    <property type="term" value="F:proline dehydrogenase activity"/>
    <property type="evidence" value="ECO:0007669"/>
    <property type="project" value="UniProtKB-EC"/>
</dbReference>
<feature type="binding site" evidence="10">
    <location>
        <position position="133"/>
    </location>
    <ligand>
        <name>FAD</name>
        <dbReference type="ChEBI" id="CHEBI:57692"/>
    </ligand>
</feature>
<dbReference type="GO" id="GO:0010133">
    <property type="term" value="P:L-proline catabolic process to L-glutamate"/>
    <property type="evidence" value="ECO:0007669"/>
    <property type="project" value="UniProtKB-UniPathway"/>
</dbReference>
<keyword evidence="13" id="KW-1185">Reference proteome</keyword>
<evidence type="ECO:0000256" key="4">
    <source>
        <dbReference type="ARBA" id="ARBA00022741"/>
    </source>
</evidence>
<evidence type="ECO:0000256" key="1">
    <source>
        <dbReference type="ARBA" id="ARBA00004739"/>
    </source>
</evidence>
<feature type="binding site" evidence="10">
    <location>
        <begin position="185"/>
        <end position="187"/>
    </location>
    <ligand>
        <name>FAD</name>
        <dbReference type="ChEBI" id="CHEBI:57692"/>
    </ligand>
</feature>
<name>A0A8J2YB34_9BACL</name>
<accession>A0A8J2YB34</accession>
<dbReference type="AlphaFoldDB" id="A0A8J2YB34"/>
<evidence type="ECO:0000256" key="3">
    <source>
        <dbReference type="ARBA" id="ARBA00022630"/>
    </source>
</evidence>
<evidence type="ECO:0000256" key="5">
    <source>
        <dbReference type="ARBA" id="ARBA00022827"/>
    </source>
</evidence>
<reference evidence="12" key="1">
    <citation type="journal article" date="2014" name="Int. J. Syst. Evol. Microbiol.">
        <title>Complete genome sequence of Corynebacterium casei LMG S-19264T (=DSM 44701T), isolated from a smear-ripened cheese.</title>
        <authorList>
            <consortium name="US DOE Joint Genome Institute (JGI-PGF)"/>
            <person name="Walter F."/>
            <person name="Albersmeier A."/>
            <person name="Kalinowski J."/>
            <person name="Ruckert C."/>
        </authorList>
    </citation>
    <scope>NUCLEOTIDE SEQUENCE</scope>
    <source>
        <strain evidence="12">CGMCC 1.15371</strain>
    </source>
</reference>
<dbReference type="InterPro" id="IPR002872">
    <property type="entry name" value="Proline_DH_dom"/>
</dbReference>
<gene>
    <name evidence="12" type="primary">putA</name>
    <name evidence="12" type="ORF">GCM10011391_00970</name>
</gene>
<sequence length="305" mass="35066">MEQLLRNFFLFMGKNRRLTTLAKKYGMRFGASRFVAGASLREAIQTIRDLNAQGFAVTIDHLGEFVDNEQEAIEMADHCIHAIEAIAEEHLDAQLSLKLTSMGLDIDKDLALANMRRILDAGQKHDVFVTIDMEDEPHCEITLDIFKALKADYDNVGTVVQAYLYRTVDDLQALNAYHPNLRIVKGAYKEPPEVAFPDKKDVDDNYKNLVTIHLLQGNYTAVATHDEAIIQFVKSLVKKHNVSKDRFEFQMLYGIRPERQKQIVNEGYKMRIYVPYGEDWYGYNMRRLAERPANVGFVLKGLFKR</sequence>
<dbReference type="GO" id="GO:0000166">
    <property type="term" value="F:nucleotide binding"/>
    <property type="evidence" value="ECO:0007669"/>
    <property type="project" value="UniProtKB-KW"/>
</dbReference>
<comment type="caution">
    <text evidence="12">The sequence shown here is derived from an EMBL/GenBank/DDBJ whole genome shotgun (WGS) entry which is preliminary data.</text>
</comment>
<proteinExistence type="predicted"/>
<evidence type="ECO:0000313" key="12">
    <source>
        <dbReference type="EMBL" id="GGE26463.1"/>
    </source>
</evidence>
<dbReference type="Pfam" id="PF01619">
    <property type="entry name" value="Pro_dh"/>
    <property type="match status" value="1"/>
</dbReference>
<dbReference type="InterPro" id="IPR029041">
    <property type="entry name" value="FAD-linked_oxidoreductase-like"/>
</dbReference>
<evidence type="ECO:0000313" key="13">
    <source>
        <dbReference type="Proteomes" id="UP000628775"/>
    </source>
</evidence>
<feature type="domain" description="Proline dehydrogenase" evidence="11">
    <location>
        <begin position="43"/>
        <end position="298"/>
    </location>
</feature>
<evidence type="ECO:0000256" key="2">
    <source>
        <dbReference type="ARBA" id="ARBA00012695"/>
    </source>
</evidence>
<dbReference type="EMBL" id="BMIR01000001">
    <property type="protein sequence ID" value="GGE26463.1"/>
    <property type="molecule type" value="Genomic_DNA"/>
</dbReference>
<dbReference type="PIRSF" id="PIRSF000196">
    <property type="entry name" value="Pro_dehydrog"/>
    <property type="match status" value="1"/>
</dbReference>
<dbReference type="UniPathway" id="UPA00261">
    <property type="reaction ID" value="UER00373"/>
</dbReference>
<evidence type="ECO:0000259" key="11">
    <source>
        <dbReference type="Pfam" id="PF01619"/>
    </source>
</evidence>
<dbReference type="Gene3D" id="3.20.20.220">
    <property type="match status" value="1"/>
</dbReference>
<dbReference type="SUPFAM" id="SSF51730">
    <property type="entry name" value="FAD-linked oxidoreductase"/>
    <property type="match status" value="1"/>
</dbReference>
<protein>
    <recommendedName>
        <fullName evidence="2">proline dehydrogenase</fullName>
        <ecNumber evidence="2">1.5.5.2</ecNumber>
    </recommendedName>
</protein>
<comment type="catalytic activity">
    <reaction evidence="8">
        <text>L-proline + a quinone = (S)-1-pyrroline-5-carboxylate + a quinol + H(+)</text>
        <dbReference type="Rhea" id="RHEA:23784"/>
        <dbReference type="ChEBI" id="CHEBI:15378"/>
        <dbReference type="ChEBI" id="CHEBI:17388"/>
        <dbReference type="ChEBI" id="CHEBI:24646"/>
        <dbReference type="ChEBI" id="CHEBI:60039"/>
        <dbReference type="ChEBI" id="CHEBI:132124"/>
        <dbReference type="EC" id="1.5.5.2"/>
    </reaction>
</comment>
<feature type="binding site" evidence="10">
    <location>
        <position position="199"/>
    </location>
    <ligand>
        <name>FAD</name>
        <dbReference type="ChEBI" id="CHEBI:57692"/>
    </ligand>
</feature>
<reference evidence="12" key="2">
    <citation type="submission" date="2020-09" db="EMBL/GenBank/DDBJ databases">
        <authorList>
            <person name="Sun Q."/>
            <person name="Zhou Y."/>
        </authorList>
    </citation>
    <scope>NUCLEOTIDE SEQUENCE</scope>
    <source>
        <strain evidence="12">CGMCC 1.15371</strain>
    </source>
</reference>
<evidence type="ECO:0000256" key="7">
    <source>
        <dbReference type="ARBA" id="ARBA00023062"/>
    </source>
</evidence>
<keyword evidence="5 10" id="KW-0274">FAD</keyword>
<evidence type="ECO:0000256" key="6">
    <source>
        <dbReference type="ARBA" id="ARBA00023002"/>
    </source>
</evidence>
<keyword evidence="7" id="KW-0642">Proline metabolism</keyword>
<dbReference type="EC" id="1.5.5.2" evidence="2"/>
<feature type="binding site" evidence="9">
    <location>
        <position position="287"/>
    </location>
    <ligand>
        <name>substrate</name>
    </ligand>
</feature>
<dbReference type="Proteomes" id="UP000628775">
    <property type="component" value="Unassembled WGS sequence"/>
</dbReference>
<keyword evidence="4 10" id="KW-0547">Nucleotide-binding</keyword>
<comment type="cofactor">
    <cofactor evidence="10">
        <name>FAD</name>
        <dbReference type="ChEBI" id="CHEBI:57692"/>
    </cofactor>
    <text evidence="10">Binds 1 FAD per subunit.</text>
</comment>
<dbReference type="InterPro" id="IPR015659">
    <property type="entry name" value="Proline_oxidase"/>
</dbReference>
<evidence type="ECO:0000256" key="9">
    <source>
        <dbReference type="PIRSR" id="PIRSR000196-1"/>
    </source>
</evidence>
<dbReference type="InterPro" id="IPR008219">
    <property type="entry name" value="PRODH_bac_arc"/>
</dbReference>
<organism evidence="12 13">
    <name type="scientific">Pullulanibacillus camelliae</name>
    <dbReference type="NCBI Taxonomy" id="1707096"/>
    <lineage>
        <taxon>Bacteria</taxon>
        <taxon>Bacillati</taxon>
        <taxon>Bacillota</taxon>
        <taxon>Bacilli</taxon>
        <taxon>Bacillales</taxon>
        <taxon>Sporolactobacillaceae</taxon>
        <taxon>Pullulanibacillus</taxon>
    </lineage>
</organism>
<feature type="binding site" evidence="9">
    <location>
        <position position="98"/>
    </location>
    <ligand>
        <name>substrate</name>
    </ligand>
</feature>
<keyword evidence="6" id="KW-0560">Oxidoreductase</keyword>
<evidence type="ECO:0000256" key="8">
    <source>
        <dbReference type="ARBA" id="ARBA00048779"/>
    </source>
</evidence>
<dbReference type="PANTHER" id="PTHR13914:SF0">
    <property type="entry name" value="PROLINE DEHYDROGENASE 1, MITOCHONDRIAL"/>
    <property type="match status" value="1"/>
</dbReference>
<feature type="binding site" evidence="10">
    <location>
        <begin position="224"/>
        <end position="225"/>
    </location>
    <ligand>
        <name>FAD</name>
        <dbReference type="ChEBI" id="CHEBI:57692"/>
    </ligand>
</feature>
<keyword evidence="3" id="KW-0285">Flavoprotein</keyword>
<feature type="binding site" evidence="9">
    <location>
        <position position="286"/>
    </location>
    <ligand>
        <name>substrate</name>
    </ligand>
</feature>
<dbReference type="RefSeq" id="WP_188688833.1">
    <property type="nucleotide sequence ID" value="NZ_BMIR01000001.1"/>
</dbReference>
<feature type="binding site" evidence="10">
    <location>
        <position position="161"/>
    </location>
    <ligand>
        <name>FAD</name>
        <dbReference type="ChEBI" id="CHEBI:57692"/>
    </ligand>
</feature>
<dbReference type="PANTHER" id="PTHR13914">
    <property type="entry name" value="PROLINE OXIDASE"/>
    <property type="match status" value="1"/>
</dbReference>
<evidence type="ECO:0000256" key="10">
    <source>
        <dbReference type="PIRSR" id="PIRSR000196-2"/>
    </source>
</evidence>